<accession>A0A1X9M9T4</accession>
<dbReference type="InterPro" id="IPR029068">
    <property type="entry name" value="Glyas_Bleomycin-R_OHBP_Dase"/>
</dbReference>
<dbReference type="SUPFAM" id="SSF54593">
    <property type="entry name" value="Glyoxalase/Bleomycin resistance protein/Dihydroxybiphenyl dioxygenase"/>
    <property type="match status" value="1"/>
</dbReference>
<dbReference type="KEGG" id="bkw:BkAM31D_05915"/>
<dbReference type="InterPro" id="IPR037523">
    <property type="entry name" value="VOC_core"/>
</dbReference>
<dbReference type="GO" id="GO:0051213">
    <property type="term" value="F:dioxygenase activity"/>
    <property type="evidence" value="ECO:0007669"/>
    <property type="project" value="UniProtKB-KW"/>
</dbReference>
<dbReference type="STRING" id="199441.BkAM31D_05915"/>
<feature type="domain" description="VOC" evidence="3">
    <location>
        <begin position="8"/>
        <end position="136"/>
    </location>
</feature>
<organism evidence="4 5">
    <name type="scientific">Halalkalibacter krulwichiae</name>
    <dbReference type="NCBI Taxonomy" id="199441"/>
    <lineage>
        <taxon>Bacteria</taxon>
        <taxon>Bacillati</taxon>
        <taxon>Bacillota</taxon>
        <taxon>Bacilli</taxon>
        <taxon>Bacillales</taxon>
        <taxon>Bacillaceae</taxon>
        <taxon>Halalkalibacter</taxon>
    </lineage>
</organism>
<dbReference type="EMBL" id="CP020814">
    <property type="protein sequence ID" value="ARK29424.1"/>
    <property type="molecule type" value="Genomic_DNA"/>
</dbReference>
<evidence type="ECO:0000313" key="5">
    <source>
        <dbReference type="Proteomes" id="UP000193006"/>
    </source>
</evidence>
<gene>
    <name evidence="4" type="ORF">BkAM31D_05915</name>
</gene>
<keyword evidence="4" id="KW-0223">Dioxygenase</keyword>
<dbReference type="GO" id="GO:0004493">
    <property type="term" value="F:methylmalonyl-CoA epimerase activity"/>
    <property type="evidence" value="ECO:0007669"/>
    <property type="project" value="TreeGrafter"/>
</dbReference>
<evidence type="ECO:0000256" key="1">
    <source>
        <dbReference type="ARBA" id="ARBA00009308"/>
    </source>
</evidence>
<dbReference type="CDD" id="cd07249">
    <property type="entry name" value="MMCE"/>
    <property type="match status" value="1"/>
</dbReference>
<evidence type="ECO:0000313" key="4">
    <source>
        <dbReference type="EMBL" id="ARK29424.1"/>
    </source>
</evidence>
<dbReference type="PANTHER" id="PTHR43048:SF3">
    <property type="entry name" value="METHYLMALONYL-COA EPIMERASE, MITOCHONDRIAL"/>
    <property type="match status" value="1"/>
</dbReference>
<dbReference type="GO" id="GO:0046491">
    <property type="term" value="P:L-methylmalonyl-CoA metabolic process"/>
    <property type="evidence" value="ECO:0007669"/>
    <property type="project" value="TreeGrafter"/>
</dbReference>
<dbReference type="InterPro" id="IPR051785">
    <property type="entry name" value="MMCE/EMCE_epimerase"/>
</dbReference>
<dbReference type="GO" id="GO:0046872">
    <property type="term" value="F:metal ion binding"/>
    <property type="evidence" value="ECO:0007669"/>
    <property type="project" value="UniProtKB-KW"/>
</dbReference>
<dbReference type="Gene3D" id="3.10.180.10">
    <property type="entry name" value="2,3-Dihydroxybiphenyl 1,2-Dioxygenase, domain 1"/>
    <property type="match status" value="1"/>
</dbReference>
<dbReference type="InterPro" id="IPR017515">
    <property type="entry name" value="MeMalonyl-CoA_epimerase"/>
</dbReference>
<keyword evidence="4" id="KW-0560">Oxidoreductase</keyword>
<name>A0A1X9M9T4_9BACI</name>
<dbReference type="PROSITE" id="PS51819">
    <property type="entry name" value="VOC"/>
    <property type="match status" value="1"/>
</dbReference>
<proteinExistence type="inferred from homology"/>
<dbReference type="AlphaFoldDB" id="A0A1X9M9T4"/>
<protein>
    <submittedName>
        <fullName evidence="4">Glyoxalase/Bleomycin resistance protein/Dioxygenase superfamily protein</fullName>
    </submittedName>
</protein>
<evidence type="ECO:0000256" key="2">
    <source>
        <dbReference type="ARBA" id="ARBA00022723"/>
    </source>
</evidence>
<dbReference type="NCBIfam" id="TIGR03081">
    <property type="entry name" value="metmalonyl_epim"/>
    <property type="match status" value="1"/>
</dbReference>
<comment type="similarity">
    <text evidence="1">Belongs to the methylmalonyl-CoA epimerase family.</text>
</comment>
<dbReference type="PANTHER" id="PTHR43048">
    <property type="entry name" value="METHYLMALONYL-COA EPIMERASE"/>
    <property type="match status" value="1"/>
</dbReference>
<sequence>MDLNKPKKIDHIGIAVHSIEEALYFYRDVLHMNLLGVEEVASQGVKVAFLEIGESKIELLEPLNEDSPVAQFIKKRGEGIHHVALGVENIEQRIKDIKEKGIKMIHDQPVDGAAGAKVAFLHPRSAKGVLYELCEKR</sequence>
<dbReference type="Pfam" id="PF13669">
    <property type="entry name" value="Glyoxalase_4"/>
    <property type="match status" value="1"/>
</dbReference>
<dbReference type="RefSeq" id="WP_066153853.1">
    <property type="nucleotide sequence ID" value="NZ_CP020814.1"/>
</dbReference>
<keyword evidence="2" id="KW-0479">Metal-binding</keyword>
<dbReference type="Proteomes" id="UP000193006">
    <property type="component" value="Chromosome"/>
</dbReference>
<keyword evidence="5" id="KW-1185">Reference proteome</keyword>
<evidence type="ECO:0000259" key="3">
    <source>
        <dbReference type="PROSITE" id="PS51819"/>
    </source>
</evidence>
<reference evidence="4 5" key="1">
    <citation type="submission" date="2017-04" db="EMBL/GenBank/DDBJ databases">
        <title>Bacillus krulwichiae AM31D Genome sequencing and assembly.</title>
        <authorList>
            <person name="Krulwich T.A."/>
            <person name="Anastor L."/>
            <person name="Ehrlich R."/>
            <person name="Ehrlich G.D."/>
            <person name="Janto B."/>
        </authorList>
    </citation>
    <scope>NUCLEOTIDE SEQUENCE [LARGE SCALE GENOMIC DNA]</scope>
    <source>
        <strain evidence="4 5">AM31D</strain>
    </source>
</reference>